<evidence type="ECO:0000256" key="4">
    <source>
        <dbReference type="ARBA" id="ARBA00023136"/>
    </source>
</evidence>
<dbReference type="PANTHER" id="PTHR43066">
    <property type="entry name" value="RHOMBOID-RELATED PROTEIN"/>
    <property type="match status" value="1"/>
</dbReference>
<dbReference type="InterPro" id="IPR015940">
    <property type="entry name" value="UBA"/>
</dbReference>
<evidence type="ECO:0000256" key="6">
    <source>
        <dbReference type="SAM" id="Phobius"/>
    </source>
</evidence>
<evidence type="ECO:0000313" key="10">
    <source>
        <dbReference type="Proteomes" id="UP000002279"/>
    </source>
</evidence>
<sequence length="385" mass="39699">MPSGPPRAPALAPPGLPLASSALMLLLSCLWWAGAGRSLALNLDLTLGHWQAYRLLTFPLGHTALPALLLSLALCPILGWYEESRLGTLRYVWASVLGTLGSGLLYVLLAGLGAPGAGSACGYTPVHLALLASRPRGPAGGPGRLVAAALPCLLLLGLGRLLGEDSPLLLHLCALVWGLLSSSGNLRCLELSERRLRQWQNSAMCRALKAPWLFLLPPNPPGILGSGPPRPPALGMTPLLAPGLAGGPSWPGAPAFSEPVPAPGSPPSPPNPPSPWLLAEALDERLLQAGIEASLLERGPPGPAEELRLPKSSVSSLRLQQLERMGFPTEQAVVALAATGRVEGAVSLLIGGQVGDEVLVTTEARAQRPGEGGGLAPQDPGHSGP</sequence>
<comment type="subcellular location">
    <subcellularLocation>
        <location evidence="1">Membrane</location>
        <topology evidence="1">Multi-pass membrane protein</topology>
    </subcellularLocation>
</comment>
<feature type="region of interest" description="Disordered" evidence="5">
    <location>
        <begin position="364"/>
        <end position="385"/>
    </location>
</feature>
<dbReference type="FunCoup" id="A0A6I8N5J7">
    <property type="interactions" value="497"/>
</dbReference>
<dbReference type="Gene3D" id="1.10.8.10">
    <property type="entry name" value="DNA helicase RuvA subunit, C-terminal domain"/>
    <property type="match status" value="1"/>
</dbReference>
<dbReference type="InterPro" id="IPR009060">
    <property type="entry name" value="UBA-like_sf"/>
</dbReference>
<reference evidence="9" key="1">
    <citation type="submission" date="2025-08" db="UniProtKB">
        <authorList>
            <consortium name="Ensembl"/>
        </authorList>
    </citation>
    <scope>IDENTIFICATION</scope>
    <source>
        <strain evidence="9">Glennie</strain>
    </source>
</reference>
<gene>
    <name evidence="9" type="primary">RHBDD3</name>
</gene>
<dbReference type="InterPro" id="IPR035952">
    <property type="entry name" value="Rhomboid-like_sf"/>
</dbReference>
<dbReference type="GO" id="GO:0016020">
    <property type="term" value="C:membrane"/>
    <property type="evidence" value="ECO:0007669"/>
    <property type="project" value="UniProtKB-SubCell"/>
</dbReference>
<dbReference type="GO" id="GO:0004252">
    <property type="term" value="F:serine-type endopeptidase activity"/>
    <property type="evidence" value="ECO:0000318"/>
    <property type="project" value="GO_Central"/>
</dbReference>
<dbReference type="SUPFAM" id="SSF144091">
    <property type="entry name" value="Rhomboid-like"/>
    <property type="match status" value="1"/>
</dbReference>
<dbReference type="Pfam" id="PF00627">
    <property type="entry name" value="UBA"/>
    <property type="match status" value="1"/>
</dbReference>
<evidence type="ECO:0000256" key="1">
    <source>
        <dbReference type="ARBA" id="ARBA00004141"/>
    </source>
</evidence>
<feature type="transmembrane region" description="Helical" evidence="6">
    <location>
        <begin position="64"/>
        <end position="81"/>
    </location>
</feature>
<feature type="region of interest" description="Disordered" evidence="5">
    <location>
        <begin position="251"/>
        <end position="276"/>
    </location>
</feature>
<reference evidence="9" key="2">
    <citation type="submission" date="2025-09" db="UniProtKB">
        <authorList>
            <consortium name="Ensembl"/>
        </authorList>
    </citation>
    <scope>IDENTIFICATION</scope>
    <source>
        <strain evidence="9">Glennie</strain>
    </source>
</reference>
<proteinExistence type="predicted"/>
<evidence type="ECO:0000256" key="3">
    <source>
        <dbReference type="ARBA" id="ARBA00022989"/>
    </source>
</evidence>
<dbReference type="GeneTree" id="ENSGT00390000013711"/>
<evidence type="ECO:0000259" key="8">
    <source>
        <dbReference type="Pfam" id="PF01694"/>
    </source>
</evidence>
<dbReference type="Bgee" id="ENSOANG00000028854">
    <property type="expression patterns" value="Expressed in adult mammalian kidney and 8 other cell types or tissues"/>
</dbReference>
<keyword evidence="2 6" id="KW-0812">Transmembrane</keyword>
<feature type="domain" description="Peptidase S54 rhomboid" evidence="8">
    <location>
        <begin position="50"/>
        <end position="181"/>
    </location>
</feature>
<dbReference type="Gene3D" id="1.20.1540.10">
    <property type="entry name" value="Rhomboid-like"/>
    <property type="match status" value="1"/>
</dbReference>
<feature type="compositionally biased region" description="Pro residues" evidence="5">
    <location>
        <begin position="260"/>
        <end position="275"/>
    </location>
</feature>
<evidence type="ECO:0000256" key="2">
    <source>
        <dbReference type="ARBA" id="ARBA00022692"/>
    </source>
</evidence>
<evidence type="ECO:0000313" key="9">
    <source>
        <dbReference type="Ensembl" id="ENSOANP00000036449.1"/>
    </source>
</evidence>
<feature type="transmembrane region" description="Helical" evidence="6">
    <location>
        <begin position="88"/>
        <end position="108"/>
    </location>
</feature>
<keyword evidence="3 6" id="KW-1133">Transmembrane helix</keyword>
<accession>A0A6I8N5J7</accession>
<dbReference type="Proteomes" id="UP000002279">
    <property type="component" value="Unplaced"/>
</dbReference>
<organism evidence="9 10">
    <name type="scientific">Ornithorhynchus anatinus</name>
    <name type="common">Duckbill platypus</name>
    <dbReference type="NCBI Taxonomy" id="9258"/>
    <lineage>
        <taxon>Eukaryota</taxon>
        <taxon>Metazoa</taxon>
        <taxon>Chordata</taxon>
        <taxon>Craniata</taxon>
        <taxon>Vertebrata</taxon>
        <taxon>Euteleostomi</taxon>
        <taxon>Mammalia</taxon>
        <taxon>Monotremata</taxon>
        <taxon>Ornithorhynchidae</taxon>
        <taxon>Ornithorhynchus</taxon>
    </lineage>
</organism>
<dbReference type="InParanoid" id="A0A6I8N5J7"/>
<dbReference type="PROSITE" id="PS51257">
    <property type="entry name" value="PROKAR_LIPOPROTEIN"/>
    <property type="match status" value="1"/>
</dbReference>
<name>A0A6I8N5J7_ORNAN</name>
<keyword evidence="4 6" id="KW-0472">Membrane</keyword>
<keyword evidence="10" id="KW-1185">Reference proteome</keyword>
<dbReference type="InterPro" id="IPR022764">
    <property type="entry name" value="Peptidase_S54_rhomboid_dom"/>
</dbReference>
<dbReference type="Pfam" id="PF01694">
    <property type="entry name" value="Rhomboid"/>
    <property type="match status" value="1"/>
</dbReference>
<dbReference type="Ensembl" id="ENSOANT00000074271.1">
    <property type="protein sequence ID" value="ENSOANP00000036449.1"/>
    <property type="gene ID" value="ENSOANG00000028854.2"/>
</dbReference>
<feature type="domain" description="UBA" evidence="7">
    <location>
        <begin position="316"/>
        <end position="349"/>
    </location>
</feature>
<protein>
    <submittedName>
        <fullName evidence="9">Uncharacterized protein</fullName>
    </submittedName>
</protein>
<dbReference type="PANTHER" id="PTHR43066:SF16">
    <property type="entry name" value="RHOMBOID DOMAIN-CONTAINING PROTEIN 3"/>
    <property type="match status" value="1"/>
</dbReference>
<evidence type="ECO:0000259" key="7">
    <source>
        <dbReference type="Pfam" id="PF00627"/>
    </source>
</evidence>
<evidence type="ECO:0000256" key="5">
    <source>
        <dbReference type="SAM" id="MobiDB-lite"/>
    </source>
</evidence>
<dbReference type="AlphaFoldDB" id="A0A6I8N5J7"/>
<dbReference type="SUPFAM" id="SSF46934">
    <property type="entry name" value="UBA-like"/>
    <property type="match status" value="1"/>
</dbReference>